<feature type="region of interest" description="Disordered" evidence="5">
    <location>
        <begin position="986"/>
        <end position="1017"/>
    </location>
</feature>
<feature type="region of interest" description="Disordered" evidence="5">
    <location>
        <begin position="1205"/>
        <end position="1227"/>
    </location>
</feature>
<dbReference type="PROSITE" id="PS50006">
    <property type="entry name" value="FHA_DOMAIN"/>
    <property type="match status" value="1"/>
</dbReference>
<dbReference type="InterPro" id="IPR016024">
    <property type="entry name" value="ARM-type_fold"/>
</dbReference>
<dbReference type="EMBL" id="CAKKTJ010000320">
    <property type="protein sequence ID" value="CAH0479796.1"/>
    <property type="molecule type" value="Genomic_DNA"/>
</dbReference>
<dbReference type="GO" id="GO:0030131">
    <property type="term" value="C:clathrin adaptor complex"/>
    <property type="evidence" value="ECO:0007669"/>
    <property type="project" value="InterPro"/>
</dbReference>
<protein>
    <recommendedName>
        <fullName evidence="6">FHA domain-containing protein</fullName>
    </recommendedName>
</protein>
<dbReference type="FunFam" id="2.60.200.20:FF:000019">
    <property type="entry name" value="Nuclear inhibitor of protein phosphatase"/>
    <property type="match status" value="1"/>
</dbReference>
<dbReference type="SMART" id="SM00240">
    <property type="entry name" value="FHA"/>
    <property type="match status" value="1"/>
</dbReference>
<evidence type="ECO:0000256" key="2">
    <source>
        <dbReference type="ARBA" id="ARBA00022448"/>
    </source>
</evidence>
<dbReference type="Proteomes" id="UP001160483">
    <property type="component" value="Unassembled WGS sequence"/>
</dbReference>
<dbReference type="InterPro" id="IPR008984">
    <property type="entry name" value="SMAD_FHA_dom_sf"/>
</dbReference>
<keyword evidence="2" id="KW-0813">Transport</keyword>
<sequence>MDLTTAWQELARFQETSIATSAHIYANTQEHALVQDFLTKVPVATLFACLQDASDRGSDKEVKQVCTCINRVLSSEDDGTSLFFQPDMVPYLLAGLTHAEKEVKVLVVNQFIAHVGRKPSLDQVKVVADPLVLEQVCSVVAEEDIEVAAKASKVLEMLSSIPDSEIYQEILNSLKSKAQRSDSTENSIEFMRYLETIVTICRQDDEHMKYGISLGAIDLVLNCLQSNDPLLLMNIVDLLPVVCETKIGVRYIFESGTLKTLLTMTKDSFVGDNAIRLVGEISATAARLNIETWSWSDAMLSKAFMETIESKLQSTDTLQQIAVMDALAAFGSSSDKELQFLLQHRSICQMWLQLGSSTKIPVKTNCFHSIGRVLGAHTRLAKEPTQVPDENAGVWSMCERLFNSLGAECAQQSTMLFLMNTLKQPFEELRTSVFHVLRSTAAQNSSWGIRVLLSYGGFFEFLLDRTTEPTKETREWKFAVLDAVLTSPFQSQLDASLLENLKASMRRGPYAGATAPVELVLDSATSFCQTATFPLKSHDDIVDKRLGEQHCVMEDPGRAAFLCSNTAAFHPPLWACMPIETNSHARLDAFRDGRHCATYMVATQRVNLFGRDQGSCDHVLGNPSVSRKHAAVIHDNEGGIYIVDLMSRHGTYVGRKKIPPHDPYLIHDGDVIRFGQSVRVYILKGAGSDGNSAPVKKSWGRKIRVPRVSISAVVPKRNSSKPKASSAVTKLVNAVCYGALKDEKVVNFITGVLELGDKDRQGVADTLVERLQAKFEFYATHVHRNAFVATMALLKQNLCVEEFEENLDVFTHISQQRNDNIYRADARKLLQAIAAVRLDPDNPQFIDVDSTEEDVGSACPVTVNNREGRERSISEEGNKLEMTDHGILFPGRTESARTVSESGMSHRGTISHNDSRYQMSHYPSSIEYDGEESTLKTTSNGYAPPNSLVVGSGKKQPIVNSEDSIGFSFVAQSAPAADKPNESAFGFIAGSDPVDDTSSRGSSTDRPSGQFASGIVPQRPSVSADNFLVEYPSVDSNAFEDMWELANDESEEWSVDLGSVDAHELDPRDLQACLQPYRMKCVFGEKVAGQQHWFFVAEQVGEGTLFLVNISVMPGLSDMSVTLKWIVNSLLYRNGHVIFMEILKYALHQFAEQVQVRAARISLPSQQVHCRDRVLEPGQNHATQLQRNGRDSEVTTMLPASCAASQYAPRTASHATSRDDGDDVEDADEEAMSARDYLCESPVIDAGKFEQVWATATEIASLSYSLNDLPEVDEVIELFRSNCMSCLASGSVDKLVKFFFFAEMTEIQCVFCVEMSFGVDTGALEGTVKRLAIRRHSEEEEEQIDSSFISFIEEVIQNLDAQLQRTR</sequence>
<dbReference type="Pfam" id="PF10508">
    <property type="entry name" value="Proteasom_PSMB"/>
    <property type="match status" value="1"/>
</dbReference>
<dbReference type="InterPro" id="IPR000253">
    <property type="entry name" value="FHA_dom"/>
</dbReference>
<keyword evidence="4" id="KW-0472">Membrane</keyword>
<dbReference type="InterPro" id="IPR011989">
    <property type="entry name" value="ARM-like"/>
</dbReference>
<proteinExistence type="predicted"/>
<gene>
    <name evidence="7" type="ORF">PBS003_LOCUS6430</name>
</gene>
<dbReference type="Pfam" id="PF09066">
    <property type="entry name" value="B2-adapt-app_C"/>
    <property type="match status" value="2"/>
</dbReference>
<dbReference type="InterPro" id="IPR019538">
    <property type="entry name" value="PSMD5"/>
</dbReference>
<dbReference type="Gene3D" id="3.30.310.10">
    <property type="entry name" value="TATA-Binding Protein"/>
    <property type="match status" value="2"/>
</dbReference>
<comment type="subcellular location">
    <subcellularLocation>
        <location evidence="1">Endomembrane system</location>
    </subcellularLocation>
</comment>
<dbReference type="GO" id="GO:0012505">
    <property type="term" value="C:endomembrane system"/>
    <property type="evidence" value="ECO:0007669"/>
    <property type="project" value="UniProtKB-SubCell"/>
</dbReference>
<evidence type="ECO:0000259" key="6">
    <source>
        <dbReference type="PROSITE" id="PS50006"/>
    </source>
</evidence>
<dbReference type="PANTHER" id="PTHR13554:SF10">
    <property type="entry name" value="26S PROTEASOME NON-ATPASE REGULATORY SUBUNIT 5"/>
    <property type="match status" value="1"/>
</dbReference>
<evidence type="ECO:0000256" key="3">
    <source>
        <dbReference type="ARBA" id="ARBA00022927"/>
    </source>
</evidence>
<dbReference type="SUPFAM" id="SSF49879">
    <property type="entry name" value="SMAD/FHA domain"/>
    <property type="match status" value="1"/>
</dbReference>
<evidence type="ECO:0000256" key="5">
    <source>
        <dbReference type="SAM" id="MobiDB-lite"/>
    </source>
</evidence>
<dbReference type="GO" id="GO:0043248">
    <property type="term" value="P:proteasome assembly"/>
    <property type="evidence" value="ECO:0007669"/>
    <property type="project" value="InterPro"/>
</dbReference>
<name>A0AAU9KZ24_9STRA</name>
<dbReference type="Gene3D" id="2.60.200.20">
    <property type="match status" value="1"/>
</dbReference>
<organism evidence="7 8">
    <name type="scientific">Peronospora belbahrii</name>
    <dbReference type="NCBI Taxonomy" id="622444"/>
    <lineage>
        <taxon>Eukaryota</taxon>
        <taxon>Sar</taxon>
        <taxon>Stramenopiles</taxon>
        <taxon>Oomycota</taxon>
        <taxon>Peronosporomycetes</taxon>
        <taxon>Peronosporales</taxon>
        <taxon>Peronosporaceae</taxon>
        <taxon>Peronospora</taxon>
    </lineage>
</organism>
<dbReference type="InterPro" id="IPR012295">
    <property type="entry name" value="TBP_dom_sf"/>
</dbReference>
<dbReference type="Pfam" id="PF00498">
    <property type="entry name" value="FHA"/>
    <property type="match status" value="1"/>
</dbReference>
<dbReference type="Gene3D" id="1.25.10.10">
    <property type="entry name" value="Leucine-rich Repeat Variant"/>
    <property type="match status" value="2"/>
</dbReference>
<comment type="caution">
    <text evidence="7">The sequence shown here is derived from an EMBL/GenBank/DDBJ whole genome shotgun (WGS) entry which is preliminary data.</text>
</comment>
<evidence type="ECO:0000256" key="1">
    <source>
        <dbReference type="ARBA" id="ARBA00004308"/>
    </source>
</evidence>
<dbReference type="SUPFAM" id="SSF48371">
    <property type="entry name" value="ARM repeat"/>
    <property type="match status" value="1"/>
</dbReference>
<dbReference type="InterPro" id="IPR015151">
    <property type="entry name" value="B-adaptin_app_sub_C"/>
</dbReference>
<evidence type="ECO:0000313" key="8">
    <source>
        <dbReference type="Proteomes" id="UP001160483"/>
    </source>
</evidence>
<keyword evidence="3" id="KW-0653">Protein transport</keyword>
<accession>A0AAU9KZ24</accession>
<feature type="compositionally biased region" description="Low complexity" evidence="5">
    <location>
        <begin position="999"/>
        <end position="1009"/>
    </location>
</feature>
<dbReference type="GO" id="GO:0006886">
    <property type="term" value="P:intracellular protein transport"/>
    <property type="evidence" value="ECO:0007669"/>
    <property type="project" value="InterPro"/>
</dbReference>
<dbReference type="GO" id="GO:0016192">
    <property type="term" value="P:vesicle-mediated transport"/>
    <property type="evidence" value="ECO:0007669"/>
    <property type="project" value="InterPro"/>
</dbReference>
<evidence type="ECO:0000256" key="4">
    <source>
        <dbReference type="ARBA" id="ARBA00023136"/>
    </source>
</evidence>
<feature type="domain" description="FHA" evidence="6">
    <location>
        <begin position="607"/>
        <end position="658"/>
    </location>
</feature>
<evidence type="ECO:0000313" key="7">
    <source>
        <dbReference type="EMBL" id="CAH0479796.1"/>
    </source>
</evidence>
<reference evidence="7" key="1">
    <citation type="submission" date="2021-11" db="EMBL/GenBank/DDBJ databases">
        <authorList>
            <person name="Islam A."/>
            <person name="Islam S."/>
            <person name="Flora M.S."/>
            <person name="Rahman M."/>
            <person name="Ziaur R.M."/>
            <person name="Epstein J.H."/>
            <person name="Hassan M."/>
            <person name="Klassen M."/>
            <person name="Woodard K."/>
            <person name="Webb A."/>
            <person name="Webby R.J."/>
            <person name="El Zowalaty M.E."/>
        </authorList>
    </citation>
    <scope>NUCLEOTIDE SEQUENCE</scope>
    <source>
        <strain evidence="7">Pbs3</strain>
    </source>
</reference>
<dbReference type="PANTHER" id="PTHR13554">
    <property type="entry name" value="26S PROTEASOME NON-ATPASE REGULATORY SUBUNIT 5-RELATED"/>
    <property type="match status" value="1"/>
</dbReference>
<dbReference type="GO" id="GO:0005829">
    <property type="term" value="C:cytosol"/>
    <property type="evidence" value="ECO:0007669"/>
    <property type="project" value="TreeGrafter"/>
</dbReference>